<protein>
    <submittedName>
        <fullName evidence="1">Uncharacterized protein</fullName>
    </submittedName>
</protein>
<keyword evidence="2" id="KW-1185">Reference proteome</keyword>
<accession>A0A1C0U8D6</accession>
<name>A0A1C0U8D6_9GAMM</name>
<dbReference type="EMBL" id="LOMY01000018">
    <property type="protein sequence ID" value="OCQ54198.1"/>
    <property type="molecule type" value="Genomic_DNA"/>
</dbReference>
<sequence length="62" mass="7459">MTSYLKEHPNINQNLGIYYLNIASQTFGRMNCKKLDRLNHLKTTLLIMVKRRVLKQDTLYRF</sequence>
<evidence type="ECO:0000313" key="2">
    <source>
        <dbReference type="Proteomes" id="UP000093476"/>
    </source>
</evidence>
<dbReference type="AlphaFoldDB" id="A0A1C0U8D6"/>
<proteinExistence type="predicted"/>
<gene>
    <name evidence="1" type="ORF">Ppb6_00509</name>
</gene>
<organism evidence="1 2">
    <name type="scientific">Photorhabdus australis subsp. thailandensis</name>
    <dbReference type="NCBI Taxonomy" id="2805096"/>
    <lineage>
        <taxon>Bacteria</taxon>
        <taxon>Pseudomonadati</taxon>
        <taxon>Pseudomonadota</taxon>
        <taxon>Gammaproteobacteria</taxon>
        <taxon>Enterobacterales</taxon>
        <taxon>Morganellaceae</taxon>
        <taxon>Photorhabdus</taxon>
    </lineage>
</organism>
<comment type="caution">
    <text evidence="1">The sequence shown here is derived from an EMBL/GenBank/DDBJ whole genome shotgun (WGS) entry which is preliminary data.</text>
</comment>
<dbReference type="Proteomes" id="UP000093476">
    <property type="component" value="Unassembled WGS sequence"/>
</dbReference>
<evidence type="ECO:0000313" key="1">
    <source>
        <dbReference type="EMBL" id="OCQ54198.1"/>
    </source>
</evidence>
<reference evidence="1 2" key="1">
    <citation type="submission" date="2015-12" db="EMBL/GenBank/DDBJ databases">
        <title>Genome comparisons provide insights into the role of secondary metabolites in the pathogenic phase of the Photorhabdus life cycle.</title>
        <authorList>
            <person name="Tobias N.J."/>
            <person name="Mishra B."/>
            <person name="Gupta D.K."/>
            <person name="Thines M."/>
            <person name="Stinear T.P."/>
            <person name="Bode H.B."/>
        </authorList>
    </citation>
    <scope>NUCLEOTIDE SEQUENCE [LARGE SCALE GENOMIC DNA]</scope>
    <source>
        <strain evidence="1 2">PB68.1</strain>
    </source>
</reference>